<evidence type="ECO:0000313" key="4">
    <source>
        <dbReference type="Proteomes" id="UP001374579"/>
    </source>
</evidence>
<accession>A0AAN9BS73</accession>
<dbReference type="GO" id="GO:0051256">
    <property type="term" value="P:mitotic spindle midzone assembly"/>
    <property type="evidence" value="ECO:0007669"/>
    <property type="project" value="TreeGrafter"/>
</dbReference>
<dbReference type="GO" id="GO:0005737">
    <property type="term" value="C:cytoplasm"/>
    <property type="evidence" value="ECO:0007669"/>
    <property type="project" value="TreeGrafter"/>
</dbReference>
<feature type="region of interest" description="Disordered" evidence="2">
    <location>
        <begin position="459"/>
        <end position="583"/>
    </location>
</feature>
<evidence type="ECO:0000313" key="3">
    <source>
        <dbReference type="EMBL" id="KAK7110256.1"/>
    </source>
</evidence>
<dbReference type="InterPro" id="IPR007145">
    <property type="entry name" value="MAP65_Ase1_PRC1"/>
</dbReference>
<proteinExistence type="predicted"/>
<dbReference type="Pfam" id="PF03999">
    <property type="entry name" value="MAP65_ASE1"/>
    <property type="match status" value="1"/>
</dbReference>
<sequence>MSASSKKHVREDVTRKLEIALDRLYRIWNEIGIDESQVGNRAGTVSMHLCNLLEEMVSEEEQLREQMAANIQRFVDDLSTLCLELAVPTVKVSEHLSMVQREKELRTRLENLNREKQERLKKLKMLHERDQHLCDTLCTTPYYVPTNMVPSKEQLQELEAHVRGLEAEKEKRHKEFLHTKQKVVELCNEMDYDPETSFERDLICEDGEAFQLSTENMESLKNVLHDLERKNHNLVQQVKDLWARIHSLWDRLELEESERTDFESRHQGHKHSILSGLRDEVLRCEQLKFANLQRFVEGARRELVDWWNRCYFSKSQRDAFPAYHDETYTEELLEVHERELVNMQQYYKDHEHVLDLMTKRDKLWNEMLEFEKKASDPNRFFNDRGGKLLREEKARKKLMKDLPKVEEDAREEIEAWEKENGRVFLLEGVPFVHYIQRQWELFREQKENEKQERMKNKAKQMEEEMTFGSKPTSNTPAKRRFLNTPTRTPLKARKLNETPRTPASVSRIQHSSIFPSPYTRAPLSATKTPNTNHTTRRRSLRQARKHLQESMQNNNTSRSGKKKGPATATPGAHPDMFSQTTVSSGASVNNVSLATTGSYHEFAKGLSQTARPNCRSSVAPSCGSSPARRW</sequence>
<feature type="compositionally biased region" description="Polar residues" evidence="2">
    <location>
        <begin position="606"/>
        <end position="624"/>
    </location>
</feature>
<comment type="caution">
    <text evidence="3">The sequence shown here is derived from an EMBL/GenBank/DDBJ whole genome shotgun (WGS) entry which is preliminary data.</text>
</comment>
<dbReference type="GO" id="GO:1990023">
    <property type="term" value="C:mitotic spindle midzone"/>
    <property type="evidence" value="ECO:0007669"/>
    <property type="project" value="TreeGrafter"/>
</dbReference>
<keyword evidence="4" id="KW-1185">Reference proteome</keyword>
<dbReference type="Proteomes" id="UP001374579">
    <property type="component" value="Unassembled WGS sequence"/>
</dbReference>
<dbReference type="EMBL" id="JBAMIC010000003">
    <property type="protein sequence ID" value="KAK7110256.1"/>
    <property type="molecule type" value="Genomic_DNA"/>
</dbReference>
<evidence type="ECO:0000256" key="2">
    <source>
        <dbReference type="SAM" id="MobiDB-lite"/>
    </source>
</evidence>
<evidence type="ECO:0008006" key="5">
    <source>
        <dbReference type="Google" id="ProtNLM"/>
    </source>
</evidence>
<gene>
    <name evidence="3" type="ORF">V1264_014161</name>
</gene>
<dbReference type="AlphaFoldDB" id="A0AAN9BS73"/>
<feature type="region of interest" description="Disordered" evidence="2">
    <location>
        <begin position="606"/>
        <end position="630"/>
    </location>
</feature>
<evidence type="ECO:0000256" key="1">
    <source>
        <dbReference type="SAM" id="Coils"/>
    </source>
</evidence>
<dbReference type="GO" id="GO:0008017">
    <property type="term" value="F:microtubule binding"/>
    <property type="evidence" value="ECO:0007669"/>
    <property type="project" value="InterPro"/>
</dbReference>
<name>A0AAN9BS73_9CAEN</name>
<feature type="compositionally biased region" description="Polar residues" evidence="2">
    <location>
        <begin position="498"/>
        <end position="514"/>
    </location>
</feature>
<keyword evidence="1" id="KW-0175">Coiled coil</keyword>
<feature type="compositionally biased region" description="Basic residues" evidence="2">
    <location>
        <begin position="534"/>
        <end position="545"/>
    </location>
</feature>
<protein>
    <recommendedName>
        <fullName evidence="5">Protein regulator of cytokinesis 1</fullName>
    </recommendedName>
</protein>
<reference evidence="3 4" key="1">
    <citation type="submission" date="2024-02" db="EMBL/GenBank/DDBJ databases">
        <title>Chromosome-scale genome assembly of the rough periwinkle Littorina saxatilis.</title>
        <authorList>
            <person name="De Jode A."/>
            <person name="Faria R."/>
            <person name="Formenti G."/>
            <person name="Sims Y."/>
            <person name="Smith T.P."/>
            <person name="Tracey A."/>
            <person name="Wood J.M.D."/>
            <person name="Zagrodzka Z.B."/>
            <person name="Johannesson K."/>
            <person name="Butlin R.K."/>
            <person name="Leder E.H."/>
        </authorList>
    </citation>
    <scope>NUCLEOTIDE SEQUENCE [LARGE SCALE GENOMIC DNA]</scope>
    <source>
        <strain evidence="3">Snail1</strain>
        <tissue evidence="3">Muscle</tissue>
    </source>
</reference>
<feature type="compositionally biased region" description="Polar residues" evidence="2">
    <location>
        <begin position="549"/>
        <end position="558"/>
    </location>
</feature>
<dbReference type="PANTHER" id="PTHR19321:SF41">
    <property type="entry name" value="FASCETTO-RELATED"/>
    <property type="match status" value="1"/>
</dbReference>
<dbReference type="Gene3D" id="1.20.58.1520">
    <property type="match status" value="1"/>
</dbReference>
<feature type="coiled-coil region" evidence="1">
    <location>
        <begin position="50"/>
        <end position="129"/>
    </location>
</feature>
<organism evidence="3 4">
    <name type="scientific">Littorina saxatilis</name>
    <dbReference type="NCBI Taxonomy" id="31220"/>
    <lineage>
        <taxon>Eukaryota</taxon>
        <taxon>Metazoa</taxon>
        <taxon>Spiralia</taxon>
        <taxon>Lophotrochozoa</taxon>
        <taxon>Mollusca</taxon>
        <taxon>Gastropoda</taxon>
        <taxon>Caenogastropoda</taxon>
        <taxon>Littorinimorpha</taxon>
        <taxon>Littorinoidea</taxon>
        <taxon>Littorinidae</taxon>
        <taxon>Littorina</taxon>
    </lineage>
</organism>
<dbReference type="PANTHER" id="PTHR19321">
    <property type="entry name" value="PROTEIN REGULATOR OF CYTOKINESIS 1 PRC1-RELATED"/>
    <property type="match status" value="1"/>
</dbReference>
<feature type="coiled-coil region" evidence="1">
    <location>
        <begin position="210"/>
        <end position="237"/>
    </location>
</feature>